<comment type="caution">
    <text evidence="2">The sequence shown here is derived from an EMBL/GenBank/DDBJ whole genome shotgun (WGS) entry which is preliminary data.</text>
</comment>
<gene>
    <name evidence="2" type="ORF">ENSA7_18010</name>
</gene>
<sequence>MTPPGEEAGAITQLLSAGAELFQADSPIDQLNIHLVGFHPMKEDPYHQMDVHHFCHQVNEDFAQCALWDGDTAQSNLNGIEYIISERLFEGLPEQEKQYWHPHNFEILSGQLVAPGLPPAADLALMRGKMNSYGKTWHTWLTGGGTRPGDGLPLGEARLAWSFNAAGELEPALLEARERMLDIDTQQRRVERSELVELAHPQRGVDALAQFFPDRHKPEGVVDDGEATPIEMDPQEQP</sequence>
<dbReference type="EMBL" id="PVNL01000041">
    <property type="protein sequence ID" value="PRQ08515.1"/>
    <property type="molecule type" value="Genomic_DNA"/>
</dbReference>
<reference evidence="2 3" key="1">
    <citation type="submission" date="2018-03" db="EMBL/GenBank/DDBJ databases">
        <title>Draft Genome Sequences of the Obligatory Marine Myxobacteria Enhygromyxa salina SWB007.</title>
        <authorList>
            <person name="Poehlein A."/>
            <person name="Moghaddam J.A."/>
            <person name="Harms H."/>
            <person name="Alanjari M."/>
            <person name="Koenig G.M."/>
            <person name="Daniel R."/>
            <person name="Schaeberle T.F."/>
        </authorList>
    </citation>
    <scope>NUCLEOTIDE SEQUENCE [LARGE SCALE GENOMIC DNA]</scope>
    <source>
        <strain evidence="2 3">SWB007</strain>
    </source>
</reference>
<dbReference type="PANTHER" id="PTHR31360">
    <property type="match status" value="1"/>
</dbReference>
<dbReference type="InterPro" id="IPR010686">
    <property type="entry name" value="OBAP-like"/>
</dbReference>
<organism evidence="2 3">
    <name type="scientific">Enhygromyxa salina</name>
    <dbReference type="NCBI Taxonomy" id="215803"/>
    <lineage>
        <taxon>Bacteria</taxon>
        <taxon>Pseudomonadati</taxon>
        <taxon>Myxococcota</taxon>
        <taxon>Polyangia</taxon>
        <taxon>Nannocystales</taxon>
        <taxon>Nannocystaceae</taxon>
        <taxon>Enhygromyxa</taxon>
    </lineage>
</organism>
<evidence type="ECO:0000256" key="1">
    <source>
        <dbReference type="SAM" id="MobiDB-lite"/>
    </source>
</evidence>
<feature type="region of interest" description="Disordered" evidence="1">
    <location>
        <begin position="212"/>
        <end position="238"/>
    </location>
</feature>
<dbReference type="PANTHER" id="PTHR31360:SF0">
    <property type="entry name" value="OIL BODY-ASSOCIATED PROTEIN 1B"/>
    <property type="match status" value="1"/>
</dbReference>
<evidence type="ECO:0008006" key="4">
    <source>
        <dbReference type="Google" id="ProtNLM"/>
    </source>
</evidence>
<evidence type="ECO:0000313" key="2">
    <source>
        <dbReference type="EMBL" id="PRQ08515.1"/>
    </source>
</evidence>
<dbReference type="Proteomes" id="UP000238823">
    <property type="component" value="Unassembled WGS sequence"/>
</dbReference>
<name>A0A2S9YTS7_9BACT</name>
<evidence type="ECO:0000313" key="3">
    <source>
        <dbReference type="Proteomes" id="UP000238823"/>
    </source>
</evidence>
<dbReference type="Pfam" id="PF06884">
    <property type="entry name" value="DUF1264"/>
    <property type="match status" value="1"/>
</dbReference>
<accession>A0A2S9YTS7</accession>
<protein>
    <recommendedName>
        <fullName evidence="4">Outer membrane or secreted lipoprotein</fullName>
    </recommendedName>
</protein>
<dbReference type="AlphaFoldDB" id="A0A2S9YTS7"/>
<proteinExistence type="predicted"/>